<evidence type="ECO:0000259" key="4">
    <source>
        <dbReference type="PROSITE" id="PS50002"/>
    </source>
</evidence>
<evidence type="ECO:0000256" key="3">
    <source>
        <dbReference type="SAM" id="Phobius"/>
    </source>
</evidence>
<keyword evidence="3" id="KW-0472">Membrane</keyword>
<dbReference type="InterPro" id="IPR036028">
    <property type="entry name" value="SH3-like_dom_sf"/>
</dbReference>
<dbReference type="Gene3D" id="2.30.30.40">
    <property type="entry name" value="SH3 Domains"/>
    <property type="match status" value="1"/>
</dbReference>
<evidence type="ECO:0000313" key="6">
    <source>
        <dbReference type="Proteomes" id="UP000193944"/>
    </source>
</evidence>
<dbReference type="Pfam" id="PF00018">
    <property type="entry name" value="SH3_1"/>
    <property type="match status" value="1"/>
</dbReference>
<proteinExistence type="predicted"/>
<keyword evidence="1 2" id="KW-0728">SH3 domain</keyword>
<dbReference type="Proteomes" id="UP000193944">
    <property type="component" value="Unassembled WGS sequence"/>
</dbReference>
<evidence type="ECO:0000313" key="5">
    <source>
        <dbReference type="EMBL" id="ORX80579.1"/>
    </source>
</evidence>
<name>A0A1Y1X448_9FUNG</name>
<evidence type="ECO:0000256" key="2">
    <source>
        <dbReference type="PROSITE-ProRule" id="PRU00192"/>
    </source>
</evidence>
<evidence type="ECO:0000256" key="1">
    <source>
        <dbReference type="ARBA" id="ARBA00022443"/>
    </source>
</evidence>
<dbReference type="EMBL" id="MCFG01000141">
    <property type="protein sequence ID" value="ORX80579.1"/>
    <property type="molecule type" value="Genomic_DNA"/>
</dbReference>
<feature type="domain" description="SH3" evidence="4">
    <location>
        <begin position="94"/>
        <end position="155"/>
    </location>
</feature>
<dbReference type="SUPFAM" id="SSF50044">
    <property type="entry name" value="SH3-domain"/>
    <property type="match status" value="1"/>
</dbReference>
<protein>
    <recommendedName>
        <fullName evidence="4">SH3 domain-containing protein</fullName>
    </recommendedName>
</protein>
<organism evidence="5 6">
    <name type="scientific">Anaeromyces robustus</name>
    <dbReference type="NCBI Taxonomy" id="1754192"/>
    <lineage>
        <taxon>Eukaryota</taxon>
        <taxon>Fungi</taxon>
        <taxon>Fungi incertae sedis</taxon>
        <taxon>Chytridiomycota</taxon>
        <taxon>Chytridiomycota incertae sedis</taxon>
        <taxon>Neocallimastigomycetes</taxon>
        <taxon>Neocallimastigales</taxon>
        <taxon>Neocallimastigaceae</taxon>
        <taxon>Anaeromyces</taxon>
    </lineage>
</organism>
<gene>
    <name evidence="5" type="ORF">BCR32DRAFT_293763</name>
</gene>
<keyword evidence="3" id="KW-1133">Transmembrane helix</keyword>
<sequence length="183" mass="21103">MSNSSPWMMVLTIVSILILLSIFLCLITKYGRNLVYTEEVTKGIKSDTPFPSPINSSNNSKHSNYRYMNTSKSMNSKSNSTFDSPNEPLYIPNDLENAYIVRKEYVPKSVDELPIKKYQILSVKEIYEDGWCMASSINSGEMGVVPLQCLYKYSDYLKKKQKQKQYAQQFPKNERQIPKIVIN</sequence>
<dbReference type="PROSITE" id="PS50002">
    <property type="entry name" value="SH3"/>
    <property type="match status" value="1"/>
</dbReference>
<keyword evidence="6" id="KW-1185">Reference proteome</keyword>
<keyword evidence="3" id="KW-0812">Transmembrane</keyword>
<reference evidence="5 6" key="1">
    <citation type="submission" date="2016-08" db="EMBL/GenBank/DDBJ databases">
        <title>A Parts List for Fungal Cellulosomes Revealed by Comparative Genomics.</title>
        <authorList>
            <consortium name="DOE Joint Genome Institute"/>
            <person name="Haitjema C.H."/>
            <person name="Gilmore S.P."/>
            <person name="Henske J.K."/>
            <person name="Solomon K.V."/>
            <person name="De Groot R."/>
            <person name="Kuo A."/>
            <person name="Mondo S.J."/>
            <person name="Salamov A.A."/>
            <person name="Labutti K."/>
            <person name="Zhao Z."/>
            <person name="Chiniquy J."/>
            <person name="Barry K."/>
            <person name="Brewer H.M."/>
            <person name="Purvine S.O."/>
            <person name="Wright A.T."/>
            <person name="Boxma B."/>
            <person name="Van Alen T."/>
            <person name="Hackstein J.H."/>
            <person name="Baker S.E."/>
            <person name="Grigoriev I.V."/>
            <person name="O'Malley M.A."/>
        </authorList>
    </citation>
    <scope>NUCLEOTIDE SEQUENCE [LARGE SCALE GENOMIC DNA]</scope>
    <source>
        <strain evidence="5 6">S4</strain>
    </source>
</reference>
<accession>A0A1Y1X448</accession>
<dbReference type="AlphaFoldDB" id="A0A1Y1X448"/>
<comment type="caution">
    <text evidence="5">The sequence shown here is derived from an EMBL/GenBank/DDBJ whole genome shotgun (WGS) entry which is preliminary data.</text>
</comment>
<feature type="transmembrane region" description="Helical" evidence="3">
    <location>
        <begin position="6"/>
        <end position="27"/>
    </location>
</feature>
<dbReference type="InterPro" id="IPR001452">
    <property type="entry name" value="SH3_domain"/>
</dbReference>
<reference evidence="5 6" key="2">
    <citation type="submission" date="2016-08" db="EMBL/GenBank/DDBJ databases">
        <title>Pervasive Adenine N6-methylation of Active Genes in Fungi.</title>
        <authorList>
            <consortium name="DOE Joint Genome Institute"/>
            <person name="Mondo S.J."/>
            <person name="Dannebaum R.O."/>
            <person name="Kuo R.C."/>
            <person name="Labutti K."/>
            <person name="Haridas S."/>
            <person name="Kuo A."/>
            <person name="Salamov A."/>
            <person name="Ahrendt S.R."/>
            <person name="Lipzen A."/>
            <person name="Sullivan W."/>
            <person name="Andreopoulos W.B."/>
            <person name="Clum A."/>
            <person name="Lindquist E."/>
            <person name="Daum C."/>
            <person name="Ramamoorthy G.K."/>
            <person name="Gryganskyi A."/>
            <person name="Culley D."/>
            <person name="Magnuson J.K."/>
            <person name="James T.Y."/>
            <person name="O'Malley M.A."/>
            <person name="Stajich J.E."/>
            <person name="Spatafora J.W."/>
            <person name="Visel A."/>
            <person name="Grigoriev I.V."/>
        </authorList>
    </citation>
    <scope>NUCLEOTIDE SEQUENCE [LARGE SCALE GENOMIC DNA]</scope>
    <source>
        <strain evidence="5 6">S4</strain>
    </source>
</reference>
<dbReference type="OrthoDB" id="5340910at2759"/>